<dbReference type="EMBL" id="KU686198">
    <property type="protein sequence ID" value="AOV58892.1"/>
    <property type="molecule type" value="Genomic_DNA"/>
</dbReference>
<dbReference type="EMBL" id="KU686197">
    <property type="protein sequence ID" value="AOV58652.1"/>
    <property type="molecule type" value="Genomic_DNA"/>
</dbReference>
<accession>A0A1D8KJQ9</accession>
<evidence type="ECO:0000313" key="4">
    <source>
        <dbReference type="Proteomes" id="UP000240920"/>
    </source>
</evidence>
<evidence type="ECO:0000313" key="1">
    <source>
        <dbReference type="EMBL" id="AOV58652.1"/>
    </source>
</evidence>
<organism evidence="2 3">
    <name type="scientific">Synechococcus phage S-CAM3</name>
    <dbReference type="NCBI Taxonomy" id="1883366"/>
    <lineage>
        <taxon>Viruses</taxon>
        <taxon>Duplodnaviria</taxon>
        <taxon>Heunggongvirae</taxon>
        <taxon>Uroviricota</taxon>
        <taxon>Caudoviricetes</taxon>
        <taxon>Pantevenvirales</taxon>
        <taxon>Kyanoviridae</taxon>
        <taxon>Charybdisvirus</taxon>
        <taxon>Charybdisvirus scam3</taxon>
    </lineage>
</organism>
<protein>
    <submittedName>
        <fullName evidence="2">Uncharacterized protein</fullName>
    </submittedName>
</protein>
<dbReference type="Proteomes" id="UP000240804">
    <property type="component" value="Segment"/>
</dbReference>
<name>A0A1D8KJQ9_9CAUD</name>
<evidence type="ECO:0000313" key="2">
    <source>
        <dbReference type="EMBL" id="AOV58892.1"/>
    </source>
</evidence>
<dbReference type="Gene3D" id="2.30.30.100">
    <property type="match status" value="1"/>
</dbReference>
<proteinExistence type="predicted"/>
<gene>
    <name evidence="1" type="ORF">S250808_147</name>
    <name evidence="2" type="ORF">T040910_148</name>
</gene>
<dbReference type="Proteomes" id="UP000240920">
    <property type="component" value="Segment"/>
</dbReference>
<evidence type="ECO:0000313" key="3">
    <source>
        <dbReference type="Proteomes" id="UP000240804"/>
    </source>
</evidence>
<sequence>MLDKPLLVDKVTQKKSGKVVEGFSLKEWIASTYDEMFIIEMNKVMTISELDKKIEAYYVLSLNAIEDDDTDSKKTLSRQLGYIGSVEETKKKLEALFNKS</sequence>
<reference evidence="3 4" key="1">
    <citation type="journal article" date="2016" name="Virology">
        <title>The genomic content and context of auxiliary metabolic genes in marine cyanomyoviruses.</title>
        <authorList>
            <person name="Crummett L.T."/>
            <person name="Puxty R.J."/>
            <person name="Weihe C."/>
            <person name="Marston M.F."/>
            <person name="Martiny J.B."/>
        </authorList>
    </citation>
    <scope>NUCLEOTIDE SEQUENCE [LARGE SCALE GENOMIC DNA]</scope>
    <source>
        <strain evidence="1">0808SB25</strain>
        <strain evidence="2">0910TB04</strain>
    </source>
</reference>